<dbReference type="AlphaFoldDB" id="A0A9J6AP83"/>
<keyword evidence="2" id="KW-1185">Reference proteome</keyword>
<proteinExistence type="predicted"/>
<evidence type="ECO:0000313" key="1">
    <source>
        <dbReference type="EMBL" id="KAG5626145.1"/>
    </source>
</evidence>
<organism evidence="1 2">
    <name type="scientific">Solanum commersonii</name>
    <name type="common">Commerson's wild potato</name>
    <name type="synonym">Commerson's nightshade</name>
    <dbReference type="NCBI Taxonomy" id="4109"/>
    <lineage>
        <taxon>Eukaryota</taxon>
        <taxon>Viridiplantae</taxon>
        <taxon>Streptophyta</taxon>
        <taxon>Embryophyta</taxon>
        <taxon>Tracheophyta</taxon>
        <taxon>Spermatophyta</taxon>
        <taxon>Magnoliopsida</taxon>
        <taxon>eudicotyledons</taxon>
        <taxon>Gunneridae</taxon>
        <taxon>Pentapetalae</taxon>
        <taxon>asterids</taxon>
        <taxon>lamiids</taxon>
        <taxon>Solanales</taxon>
        <taxon>Solanaceae</taxon>
        <taxon>Solanoideae</taxon>
        <taxon>Solaneae</taxon>
        <taxon>Solanum</taxon>
    </lineage>
</organism>
<reference evidence="1 2" key="1">
    <citation type="submission" date="2020-09" db="EMBL/GenBank/DDBJ databases">
        <title>De no assembly of potato wild relative species, Solanum commersonii.</title>
        <authorList>
            <person name="Cho K."/>
        </authorList>
    </citation>
    <scope>NUCLEOTIDE SEQUENCE [LARGE SCALE GENOMIC DNA]</scope>
    <source>
        <strain evidence="1">LZ3.2</strain>
        <tissue evidence="1">Leaf</tissue>
    </source>
</reference>
<dbReference type="EMBL" id="JACXVP010000002">
    <property type="protein sequence ID" value="KAG5626145.1"/>
    <property type="molecule type" value="Genomic_DNA"/>
</dbReference>
<accession>A0A9J6AP83</accession>
<dbReference type="Proteomes" id="UP000824120">
    <property type="component" value="Chromosome 2"/>
</dbReference>
<evidence type="ECO:0000313" key="2">
    <source>
        <dbReference type="Proteomes" id="UP000824120"/>
    </source>
</evidence>
<comment type="caution">
    <text evidence="1">The sequence shown here is derived from an EMBL/GenBank/DDBJ whole genome shotgun (WGS) entry which is preliminary data.</text>
</comment>
<sequence>TTSTNNNKFYIDTLLGIPLPVSPSSLVGKREVLPVTDELMNARVIHYCIGFGQLPDRTFNTLIRWCIHFANSTKLISIWMWQT</sequence>
<feature type="non-terminal residue" evidence="1">
    <location>
        <position position="1"/>
    </location>
</feature>
<protein>
    <submittedName>
        <fullName evidence="1">Uncharacterized protein</fullName>
    </submittedName>
</protein>
<gene>
    <name evidence="1" type="ORF">H5410_011363</name>
</gene>
<name>A0A9J6AP83_SOLCO</name>